<name>A0A9W6GDM8_9BACT</name>
<evidence type="ECO:0000256" key="4">
    <source>
        <dbReference type="HAMAP-Rule" id="MF_00996"/>
    </source>
</evidence>
<dbReference type="HAMAP" id="MF_00996">
    <property type="entry name" value="MqnD"/>
    <property type="match status" value="1"/>
</dbReference>
<comment type="pathway">
    <text evidence="1 4">Quinol/quinone metabolism; menaquinone biosynthesis.</text>
</comment>
<evidence type="ECO:0000313" key="6">
    <source>
        <dbReference type="Proteomes" id="UP001144297"/>
    </source>
</evidence>
<sequence length="268" mass="31006">MLKFGISPCPNDIFIFFGIIEKKINTEGLNFDFVIEDVETLNNLCMEKALDISKISAHAFYYLQHNYIMLSSGGALSEYGPVVITKNLEKLKNLSTIKIALPGRLTTASALMWFYWQKNFPTKKYIVEFMPFYKIIDKIIKEETDMGVVIHEGRFIYPLKGLELVEDLGKFWIQETSLPIPLGLIISKKSLNIKKALEKIIQESLNYAYSHFDEAMKFIKKYSQELDENVIKSHIQCYVNEFTFDMGQKGIQAIDELIKKIERNAIWS</sequence>
<evidence type="ECO:0000313" key="5">
    <source>
        <dbReference type="EMBL" id="GLI53334.1"/>
    </source>
</evidence>
<organism evidence="5 6">
    <name type="scientific">Thermodesulfovibrio yellowstonii</name>
    <dbReference type="NCBI Taxonomy" id="28262"/>
    <lineage>
        <taxon>Bacteria</taxon>
        <taxon>Pseudomonadati</taxon>
        <taxon>Nitrospirota</taxon>
        <taxon>Thermodesulfovibrionia</taxon>
        <taxon>Thermodesulfovibrionales</taxon>
        <taxon>Thermodesulfovibrionaceae</taxon>
        <taxon>Thermodesulfovibrio</taxon>
    </lineage>
</organism>
<dbReference type="Pfam" id="PF02621">
    <property type="entry name" value="VitK2_biosynth"/>
    <property type="match status" value="1"/>
</dbReference>
<dbReference type="PANTHER" id="PTHR37167:SF1">
    <property type="entry name" value="1,4-DIHYDROXY-6-NAPHTOATE SYNTHASE"/>
    <property type="match status" value="1"/>
</dbReference>
<dbReference type="Gene3D" id="3.40.190.10">
    <property type="entry name" value="Periplasmic binding protein-like II"/>
    <property type="match status" value="2"/>
</dbReference>
<feature type="binding site" evidence="4">
    <location>
        <begin position="54"/>
        <end position="56"/>
    </location>
    <ligand>
        <name>substrate</name>
    </ligand>
</feature>
<dbReference type="GO" id="GO:0009234">
    <property type="term" value="P:menaquinone biosynthetic process"/>
    <property type="evidence" value="ECO:0007669"/>
    <property type="project" value="UniProtKB-UniRule"/>
</dbReference>
<comment type="similarity">
    <text evidence="4">Belongs to the MqnA/MqnD family. MqnD subfamily.</text>
</comment>
<comment type="catalytic activity">
    <reaction evidence="4">
        <text>cyclic dehypoxanthinylfutalosinate = 1,4-dihydroxy-6-naphthoate + dihydroxyacetone</text>
        <dbReference type="Rhea" id="RHEA:33087"/>
        <dbReference type="ChEBI" id="CHEBI:16016"/>
        <dbReference type="ChEBI" id="CHEBI:64254"/>
        <dbReference type="ChEBI" id="CHEBI:64270"/>
        <dbReference type="EC" id="4.1.99.29"/>
    </reaction>
</comment>
<comment type="caution">
    <text evidence="5">The sequence shown here is derived from an EMBL/GenBank/DDBJ whole genome shotgun (WGS) entry which is preliminary data.</text>
</comment>
<keyword evidence="6" id="KW-1185">Reference proteome</keyword>
<dbReference type="Proteomes" id="UP001144297">
    <property type="component" value="Unassembled WGS sequence"/>
</dbReference>
<proteinExistence type="inferred from homology"/>
<dbReference type="SUPFAM" id="SSF53850">
    <property type="entry name" value="Periplasmic binding protein-like II"/>
    <property type="match status" value="1"/>
</dbReference>
<dbReference type="InterPro" id="IPR003773">
    <property type="entry name" value="Menaquinone_biosynth"/>
</dbReference>
<dbReference type="AlphaFoldDB" id="A0A9W6GDM8"/>
<accession>A0A9W6GDM8</accession>
<feature type="binding site" evidence="4">
    <location>
        <begin position="107"/>
        <end position="108"/>
    </location>
    <ligand>
        <name>substrate</name>
    </ligand>
</feature>
<evidence type="ECO:0000256" key="1">
    <source>
        <dbReference type="ARBA" id="ARBA00004863"/>
    </source>
</evidence>
<feature type="active site" description="Proton acceptor" evidence="4">
    <location>
        <position position="151"/>
    </location>
</feature>
<reference evidence="5" key="1">
    <citation type="submission" date="2022-12" db="EMBL/GenBank/DDBJ databases">
        <title>Reference genome sequencing for broad-spectrum identification of bacterial and archaeal isolates by mass spectrometry.</title>
        <authorList>
            <person name="Sekiguchi Y."/>
            <person name="Tourlousse D.M."/>
        </authorList>
    </citation>
    <scope>NUCLEOTIDE SEQUENCE</scope>
    <source>
        <strain evidence="5">TSL-P1</strain>
    </source>
</reference>
<dbReference type="CDD" id="cd13635">
    <property type="entry name" value="PBP2_Ttha1568_Mqnd"/>
    <property type="match status" value="1"/>
</dbReference>
<comment type="function">
    <text evidence="4">Catalyzes the conversion of cyclic dehypoxanthine futalosine (cyclic DHFL) into 1,4-dihydroxy-6-naphthoate, a step in the biosynthesis of menaquinone (MK, vitamin K2).</text>
</comment>
<evidence type="ECO:0000256" key="3">
    <source>
        <dbReference type="ARBA" id="ARBA00023239"/>
    </source>
</evidence>
<protein>
    <recommendedName>
        <fullName evidence="4">1,4-dihydroxy-6-naphtoate synthase</fullName>
        <ecNumber evidence="4">4.1.99.29</ecNumber>
    </recommendedName>
    <alternativeName>
        <fullName evidence="4">Menaquinone biosynthetic enzyme MqnD</fullName>
    </alternativeName>
</protein>
<keyword evidence="3 4" id="KW-0456">Lyase</keyword>
<keyword evidence="2 4" id="KW-0474">Menaquinone biosynthesis</keyword>
<dbReference type="InterPro" id="IPR030869">
    <property type="entry name" value="MqnD"/>
</dbReference>
<gene>
    <name evidence="4 5" type="primary">mqnD</name>
    <name evidence="5" type="ORF">TISLANDTSLP1_10270</name>
</gene>
<evidence type="ECO:0000256" key="2">
    <source>
        <dbReference type="ARBA" id="ARBA00022428"/>
    </source>
</evidence>
<dbReference type="EC" id="4.1.99.29" evidence="4"/>
<dbReference type="EMBL" id="BSDX01000001">
    <property type="protein sequence ID" value="GLI53334.1"/>
    <property type="molecule type" value="Genomic_DNA"/>
</dbReference>
<dbReference type="GO" id="GO:0016830">
    <property type="term" value="F:carbon-carbon lyase activity"/>
    <property type="evidence" value="ECO:0007669"/>
    <property type="project" value="UniProtKB-UniRule"/>
</dbReference>
<dbReference type="PANTHER" id="PTHR37167">
    <property type="entry name" value="1,4-DIHYDROXY-6-NAPHTOATE SYNTHASE"/>
    <property type="match status" value="1"/>
</dbReference>